<evidence type="ECO:0000313" key="3">
    <source>
        <dbReference type="Proteomes" id="UP000193642"/>
    </source>
</evidence>
<evidence type="ECO:0000313" key="2">
    <source>
        <dbReference type="EMBL" id="ORY44340.1"/>
    </source>
</evidence>
<dbReference type="EMBL" id="MCGO01000022">
    <property type="protein sequence ID" value="ORY44340.1"/>
    <property type="molecule type" value="Genomic_DNA"/>
</dbReference>
<gene>
    <name evidence="2" type="ORF">BCR33DRAFT_716897</name>
</gene>
<proteinExistence type="predicted"/>
<reference evidence="2 3" key="1">
    <citation type="submission" date="2016-07" db="EMBL/GenBank/DDBJ databases">
        <title>Pervasive Adenine N6-methylation of Active Genes in Fungi.</title>
        <authorList>
            <consortium name="DOE Joint Genome Institute"/>
            <person name="Mondo S.J."/>
            <person name="Dannebaum R.O."/>
            <person name="Kuo R.C."/>
            <person name="Labutti K."/>
            <person name="Haridas S."/>
            <person name="Kuo A."/>
            <person name="Salamov A."/>
            <person name="Ahrendt S.R."/>
            <person name="Lipzen A."/>
            <person name="Sullivan W."/>
            <person name="Andreopoulos W.B."/>
            <person name="Clum A."/>
            <person name="Lindquist E."/>
            <person name="Daum C."/>
            <person name="Ramamoorthy G.K."/>
            <person name="Gryganskyi A."/>
            <person name="Culley D."/>
            <person name="Magnuson J.K."/>
            <person name="James T.Y."/>
            <person name="O'Malley M.A."/>
            <person name="Stajich J.E."/>
            <person name="Spatafora J.W."/>
            <person name="Visel A."/>
            <person name="Grigoriev I.V."/>
        </authorList>
    </citation>
    <scope>NUCLEOTIDE SEQUENCE [LARGE SCALE GENOMIC DNA]</scope>
    <source>
        <strain evidence="2 3">JEL800</strain>
    </source>
</reference>
<keyword evidence="3" id="KW-1185">Reference proteome</keyword>
<protein>
    <submittedName>
        <fullName evidence="2">Uncharacterized protein</fullName>
    </submittedName>
</protein>
<feature type="region of interest" description="Disordered" evidence="1">
    <location>
        <begin position="1"/>
        <end position="49"/>
    </location>
</feature>
<accession>A0A1Y2CBC4</accession>
<comment type="caution">
    <text evidence="2">The sequence shown here is derived from an EMBL/GenBank/DDBJ whole genome shotgun (WGS) entry which is preliminary data.</text>
</comment>
<feature type="compositionally biased region" description="Pro residues" evidence="1">
    <location>
        <begin position="23"/>
        <end position="32"/>
    </location>
</feature>
<dbReference type="OrthoDB" id="2143102at2759"/>
<organism evidence="2 3">
    <name type="scientific">Rhizoclosmatium globosum</name>
    <dbReference type="NCBI Taxonomy" id="329046"/>
    <lineage>
        <taxon>Eukaryota</taxon>
        <taxon>Fungi</taxon>
        <taxon>Fungi incertae sedis</taxon>
        <taxon>Chytridiomycota</taxon>
        <taxon>Chytridiomycota incertae sedis</taxon>
        <taxon>Chytridiomycetes</taxon>
        <taxon>Chytridiales</taxon>
        <taxon>Chytriomycetaceae</taxon>
        <taxon>Rhizoclosmatium</taxon>
    </lineage>
</organism>
<name>A0A1Y2CBC4_9FUNG</name>
<evidence type="ECO:0000256" key="1">
    <source>
        <dbReference type="SAM" id="MobiDB-lite"/>
    </source>
</evidence>
<sequence>MQPFPAQTTALQSENPFQMPRPITRPRPPPPKRTTTLLPMTPSPPSSTSDNLNPFTAFHPYARASAQQPPLVLRKLAAPTSILLLLDETCNASAAISSALAHQSPSTASSTTLTILTIANEGTDQSTLLAETTCLLRSFRGTLHPQTQFRIYVVPRESPDLESTISKMLMRCDPDHVVFALTVCDSVTVTNYGFKQREKGRCVLITYMKVEEENVCLSDEESGWTIKAGQRCSSPVGWD</sequence>
<dbReference type="Proteomes" id="UP000193642">
    <property type="component" value="Unassembled WGS sequence"/>
</dbReference>
<dbReference type="AlphaFoldDB" id="A0A1Y2CBC4"/>
<feature type="compositionally biased region" description="Polar residues" evidence="1">
    <location>
        <begin position="1"/>
        <end position="16"/>
    </location>
</feature>